<keyword evidence="2" id="KW-0378">Hydrolase</keyword>
<dbReference type="InterPro" id="IPR013100">
    <property type="entry name" value="LEH"/>
</dbReference>
<name>A0A4R8RY51_9MYCO</name>
<dbReference type="EC" id="3.3.2.10" evidence="2"/>
<dbReference type="AlphaFoldDB" id="A0A4R8RY51"/>
<dbReference type="Proteomes" id="UP000295117">
    <property type="component" value="Unassembled WGS sequence"/>
</dbReference>
<proteinExistence type="predicted"/>
<gene>
    <name evidence="2" type="primary">ephG_3</name>
    <name evidence="2" type="ORF">DE4585_03133</name>
</gene>
<accession>A0A4R8RY51</accession>
<dbReference type="RefSeq" id="WP_134071931.1">
    <property type="nucleotide sequence ID" value="NZ_PECH01000008.1"/>
</dbReference>
<dbReference type="SUPFAM" id="SSF54427">
    <property type="entry name" value="NTF2-like"/>
    <property type="match status" value="1"/>
</dbReference>
<evidence type="ECO:0000313" key="3">
    <source>
        <dbReference type="Proteomes" id="UP000295117"/>
    </source>
</evidence>
<dbReference type="Pfam" id="PF07858">
    <property type="entry name" value="LEH"/>
    <property type="match status" value="1"/>
</dbReference>
<feature type="domain" description="Limonene-1,2-epoxide hydrolase" evidence="1">
    <location>
        <begin position="4"/>
        <end position="116"/>
    </location>
</feature>
<dbReference type="EMBL" id="PECH01000008">
    <property type="protein sequence ID" value="TDZ79390.1"/>
    <property type="molecule type" value="Genomic_DNA"/>
</dbReference>
<sequence length="137" mass="15350">MSPREIVERALTAMVYDDPTTAIGLMADDIVYTNVGLPTVHGKSATAWIFSLLDRPALGFNVKLLNVTADGNVVMTERIDELRLGRMRTQFWAFGRFVVVDGKITVWRDYFDFVNVTIGIVKALVSLVFPRFVTPLP</sequence>
<evidence type="ECO:0000313" key="2">
    <source>
        <dbReference type="EMBL" id="TDZ79390.1"/>
    </source>
</evidence>
<dbReference type="Gene3D" id="3.10.450.50">
    <property type="match status" value="1"/>
</dbReference>
<comment type="caution">
    <text evidence="2">The sequence shown here is derived from an EMBL/GenBank/DDBJ whole genome shotgun (WGS) entry which is preliminary data.</text>
</comment>
<reference evidence="2 3" key="1">
    <citation type="journal article" date="2019" name="Sci. Rep.">
        <title>Extended insight into the Mycobacterium chelonae-abscessus complex through whole genome sequencing of Mycobacterium salmoniphilum outbreak and Mycobacterium salmoniphilum-like strains.</title>
        <authorList>
            <person name="Behra P.R.K."/>
            <person name="Das S."/>
            <person name="Pettersson B.M.F."/>
            <person name="Shirreff L."/>
            <person name="DuCote T."/>
            <person name="Jacobsson K.G."/>
            <person name="Ennis D.G."/>
            <person name="Kirsebom L.A."/>
        </authorList>
    </citation>
    <scope>NUCLEOTIDE SEQUENCE [LARGE SCALE GENOMIC DNA]</scope>
    <source>
        <strain evidence="2 3">DE 4585</strain>
    </source>
</reference>
<evidence type="ECO:0000259" key="1">
    <source>
        <dbReference type="Pfam" id="PF07858"/>
    </source>
</evidence>
<dbReference type="InterPro" id="IPR032710">
    <property type="entry name" value="NTF2-like_dom_sf"/>
</dbReference>
<organism evidence="2 3">
    <name type="scientific">Mycobacteroides salmoniphilum</name>
    <dbReference type="NCBI Taxonomy" id="404941"/>
    <lineage>
        <taxon>Bacteria</taxon>
        <taxon>Bacillati</taxon>
        <taxon>Actinomycetota</taxon>
        <taxon>Actinomycetes</taxon>
        <taxon>Mycobacteriales</taxon>
        <taxon>Mycobacteriaceae</taxon>
        <taxon>Mycobacteroides</taxon>
    </lineage>
</organism>
<dbReference type="GO" id="GO:0004301">
    <property type="term" value="F:epoxide hydrolase activity"/>
    <property type="evidence" value="ECO:0007669"/>
    <property type="project" value="UniProtKB-EC"/>
</dbReference>
<protein>
    <submittedName>
        <fullName evidence="2">Epoxide hydrolase EphG</fullName>
        <ecNumber evidence="2">3.3.2.10</ecNumber>
    </submittedName>
</protein>